<sequence length="448" mass="48814">MTHPVKAATGAKLSRRAFVTGVAAAAVLPGVASAQDAALDELLSAPGRGNWNDQFDAGLSGVAKVATAQPVFSQNTVAALAQAIETHRGIVQMGGWPAVPQDKVLKIGLQSGAVPYLRQRLAVSGDLPQSAANNSPAFDSYVDAGVKRFQERHGLPADGVVAEYTFKALNVPADLRFGQLQTNLQRFQAMTEGFPARFVMVNVPAAAIEAVEDGRVAQRHTAIVGKVDRQTPILNSAITNLNLNPYWHAPASIVQKDIIPMVRKDPQYLAKSNIHIFNGQGREVPPEMIDWNSDEAVKYLFRQEPGKNNAMSSVKINFPNPHAVYMHDTPQQGLFSKLMRFDSSGCVRVQNVRDLIVWLAKYEQGWDRQAIESVIASRQRKDIDLQNPVPVFFTYITAWASDPATVQFRDDIYHRDGAAALASGDLTAQAYAPGQVNPYAQGDNSQTF</sequence>
<gene>
    <name evidence="1" type="ORF">OXU80_16355</name>
</gene>
<name>A0ACD4NHY1_9HYPH</name>
<reference evidence="1" key="1">
    <citation type="submission" date="2022-11" db="EMBL/GenBank/DDBJ databases">
        <title>beta-Carotene-producing bacterium, Jeongeuplla avenae sp. nov., alleviates the salt stress of Arabidopsis seedlings.</title>
        <authorList>
            <person name="Jiang L."/>
            <person name="Lee J."/>
        </authorList>
    </citation>
    <scope>NUCLEOTIDE SEQUENCE</scope>
    <source>
        <strain evidence="1">DY_R2A_6</strain>
    </source>
</reference>
<dbReference type="EMBL" id="CP113520">
    <property type="protein sequence ID" value="WAJ26448.1"/>
    <property type="molecule type" value="Genomic_DNA"/>
</dbReference>
<accession>A0ACD4NHY1</accession>
<proteinExistence type="predicted"/>
<keyword evidence="2" id="KW-1185">Reference proteome</keyword>
<organism evidence="1 2">
    <name type="scientific">Antarcticirhabdus aurantiaca</name>
    <dbReference type="NCBI Taxonomy" id="2606717"/>
    <lineage>
        <taxon>Bacteria</taxon>
        <taxon>Pseudomonadati</taxon>
        <taxon>Pseudomonadota</taxon>
        <taxon>Alphaproteobacteria</taxon>
        <taxon>Hyphomicrobiales</taxon>
        <taxon>Aurantimonadaceae</taxon>
        <taxon>Antarcticirhabdus</taxon>
    </lineage>
</organism>
<evidence type="ECO:0000313" key="1">
    <source>
        <dbReference type="EMBL" id="WAJ26448.1"/>
    </source>
</evidence>
<dbReference type="Proteomes" id="UP001163223">
    <property type="component" value="Chromosome"/>
</dbReference>
<protein>
    <submittedName>
        <fullName evidence="1">L,D-transpeptidase family protein</fullName>
    </submittedName>
</protein>
<evidence type="ECO:0000313" key="2">
    <source>
        <dbReference type="Proteomes" id="UP001163223"/>
    </source>
</evidence>